<sequence length="106" mass="11676">MSISLRLNLKILKEQIVHTLLGYSYSSRLLPPAFLRGDATGPGLALVFLSSRALLNITVNPSAEAGLFTSHSPNLGNGRPLSCCYSQKKKKKLTHNLQFNIQIILR</sequence>
<comment type="caution">
    <text evidence="1">The sequence shown here is derived from an EMBL/GenBank/DDBJ whole genome shotgun (WGS) entry which is preliminary data.</text>
</comment>
<dbReference type="AlphaFoldDB" id="A0AAV9B257"/>
<reference evidence="1" key="2">
    <citation type="submission" date="2023-06" db="EMBL/GenBank/DDBJ databases">
        <authorList>
            <person name="Ma L."/>
            <person name="Liu K.-W."/>
            <person name="Li Z."/>
            <person name="Hsiao Y.-Y."/>
            <person name="Qi Y."/>
            <person name="Fu T."/>
            <person name="Tang G."/>
            <person name="Zhang D."/>
            <person name="Sun W.-H."/>
            <person name="Liu D.-K."/>
            <person name="Li Y."/>
            <person name="Chen G.-Z."/>
            <person name="Liu X.-D."/>
            <person name="Liao X.-Y."/>
            <person name="Jiang Y.-T."/>
            <person name="Yu X."/>
            <person name="Hao Y."/>
            <person name="Huang J."/>
            <person name="Zhao X.-W."/>
            <person name="Ke S."/>
            <person name="Chen Y.-Y."/>
            <person name="Wu W.-L."/>
            <person name="Hsu J.-L."/>
            <person name="Lin Y.-F."/>
            <person name="Huang M.-D."/>
            <person name="Li C.-Y."/>
            <person name="Huang L."/>
            <person name="Wang Z.-W."/>
            <person name="Zhao X."/>
            <person name="Zhong W.-Y."/>
            <person name="Peng D.-H."/>
            <person name="Ahmad S."/>
            <person name="Lan S."/>
            <person name="Zhang J.-S."/>
            <person name="Tsai W.-C."/>
            <person name="Van De Peer Y."/>
            <person name="Liu Z.-J."/>
        </authorList>
    </citation>
    <scope>NUCLEOTIDE SEQUENCE</scope>
    <source>
        <strain evidence="1">SCP</strain>
        <tissue evidence="1">Leaves</tissue>
    </source>
</reference>
<protein>
    <submittedName>
        <fullName evidence="1">Uncharacterized protein</fullName>
    </submittedName>
</protein>
<name>A0AAV9B257_ACOGR</name>
<gene>
    <name evidence="1" type="ORF">QJS04_geneDACA004199</name>
</gene>
<dbReference type="EMBL" id="JAUJYN010000005">
    <property type="protein sequence ID" value="KAK1270506.1"/>
    <property type="molecule type" value="Genomic_DNA"/>
</dbReference>
<evidence type="ECO:0000313" key="2">
    <source>
        <dbReference type="Proteomes" id="UP001179952"/>
    </source>
</evidence>
<reference evidence="1" key="1">
    <citation type="journal article" date="2023" name="Nat. Commun.">
        <title>Diploid and tetraploid genomes of Acorus and the evolution of monocots.</title>
        <authorList>
            <person name="Ma L."/>
            <person name="Liu K.W."/>
            <person name="Li Z."/>
            <person name="Hsiao Y.Y."/>
            <person name="Qi Y."/>
            <person name="Fu T."/>
            <person name="Tang G.D."/>
            <person name="Zhang D."/>
            <person name="Sun W.H."/>
            <person name="Liu D.K."/>
            <person name="Li Y."/>
            <person name="Chen G.Z."/>
            <person name="Liu X.D."/>
            <person name="Liao X.Y."/>
            <person name="Jiang Y.T."/>
            <person name="Yu X."/>
            <person name="Hao Y."/>
            <person name="Huang J."/>
            <person name="Zhao X.W."/>
            <person name="Ke S."/>
            <person name="Chen Y.Y."/>
            <person name="Wu W.L."/>
            <person name="Hsu J.L."/>
            <person name="Lin Y.F."/>
            <person name="Huang M.D."/>
            <person name="Li C.Y."/>
            <person name="Huang L."/>
            <person name="Wang Z.W."/>
            <person name="Zhao X."/>
            <person name="Zhong W.Y."/>
            <person name="Peng D.H."/>
            <person name="Ahmad S."/>
            <person name="Lan S."/>
            <person name="Zhang J.S."/>
            <person name="Tsai W.C."/>
            <person name="Van de Peer Y."/>
            <person name="Liu Z.J."/>
        </authorList>
    </citation>
    <scope>NUCLEOTIDE SEQUENCE</scope>
    <source>
        <strain evidence="1">SCP</strain>
    </source>
</reference>
<proteinExistence type="predicted"/>
<accession>A0AAV9B257</accession>
<organism evidence="1 2">
    <name type="scientific">Acorus gramineus</name>
    <name type="common">Dwarf sweet flag</name>
    <dbReference type="NCBI Taxonomy" id="55184"/>
    <lineage>
        <taxon>Eukaryota</taxon>
        <taxon>Viridiplantae</taxon>
        <taxon>Streptophyta</taxon>
        <taxon>Embryophyta</taxon>
        <taxon>Tracheophyta</taxon>
        <taxon>Spermatophyta</taxon>
        <taxon>Magnoliopsida</taxon>
        <taxon>Liliopsida</taxon>
        <taxon>Acoraceae</taxon>
        <taxon>Acorus</taxon>
    </lineage>
</organism>
<evidence type="ECO:0000313" key="1">
    <source>
        <dbReference type="EMBL" id="KAK1270506.1"/>
    </source>
</evidence>
<keyword evidence="2" id="KW-1185">Reference proteome</keyword>
<dbReference type="Proteomes" id="UP001179952">
    <property type="component" value="Unassembled WGS sequence"/>
</dbReference>